<proteinExistence type="predicted"/>
<dbReference type="EMBL" id="UFSP01000001">
    <property type="protein sequence ID" value="SSY92883.1"/>
    <property type="molecule type" value="Genomic_DNA"/>
</dbReference>
<dbReference type="SUPFAM" id="SSF161098">
    <property type="entry name" value="MetI-like"/>
    <property type="match status" value="1"/>
</dbReference>
<dbReference type="Proteomes" id="UP000253728">
    <property type="component" value="Unassembled WGS sequence"/>
</dbReference>
<evidence type="ECO:0000256" key="1">
    <source>
        <dbReference type="ARBA" id="ARBA00004141"/>
    </source>
</evidence>
<evidence type="ECO:0000313" key="6">
    <source>
        <dbReference type="EMBL" id="SSY92883.1"/>
    </source>
</evidence>
<organism evidence="6 7">
    <name type="scientific">Aggregatibacter aphrophilus</name>
    <name type="common">Haemophilus aphrophilus</name>
    <dbReference type="NCBI Taxonomy" id="732"/>
    <lineage>
        <taxon>Bacteria</taxon>
        <taxon>Pseudomonadati</taxon>
        <taxon>Pseudomonadota</taxon>
        <taxon>Gammaproteobacteria</taxon>
        <taxon>Pasteurellales</taxon>
        <taxon>Pasteurellaceae</taxon>
        <taxon>Aggregatibacter</taxon>
    </lineage>
</organism>
<evidence type="ECO:0000256" key="2">
    <source>
        <dbReference type="ARBA" id="ARBA00022692"/>
    </source>
</evidence>
<sequence>MLTQFLLLLGLSPLEIDAIRLSLEVSVSAILWSLPFAILVAWILARKNFYGKSIVGGLFICL</sequence>
<evidence type="ECO:0000256" key="5">
    <source>
        <dbReference type="SAM" id="Phobius"/>
    </source>
</evidence>
<keyword evidence="2 5" id="KW-0812">Transmembrane</keyword>
<feature type="transmembrane region" description="Helical" evidence="5">
    <location>
        <begin position="26"/>
        <end position="45"/>
    </location>
</feature>
<evidence type="ECO:0000313" key="7">
    <source>
        <dbReference type="Proteomes" id="UP000253728"/>
    </source>
</evidence>
<keyword evidence="3 5" id="KW-1133">Transmembrane helix</keyword>
<evidence type="ECO:0000256" key="4">
    <source>
        <dbReference type="ARBA" id="ARBA00023136"/>
    </source>
</evidence>
<accession>A0A336N2V7</accession>
<gene>
    <name evidence="6" type="ORF">NCTC5908_00122</name>
</gene>
<dbReference type="AlphaFoldDB" id="A0A336N2V7"/>
<protein>
    <submittedName>
        <fullName evidence="6">Molybdate ABC transporter permease protein</fullName>
    </submittedName>
</protein>
<dbReference type="InterPro" id="IPR035906">
    <property type="entry name" value="MetI-like_sf"/>
</dbReference>
<reference evidence="6 7" key="1">
    <citation type="submission" date="2018-06" db="EMBL/GenBank/DDBJ databases">
        <authorList>
            <consortium name="Pathogen Informatics"/>
            <person name="Doyle S."/>
        </authorList>
    </citation>
    <scope>NUCLEOTIDE SEQUENCE [LARGE SCALE GENOMIC DNA]</scope>
    <source>
        <strain evidence="6 7">NCTC5908</strain>
    </source>
</reference>
<name>A0A336N2V7_AGGAP</name>
<evidence type="ECO:0000256" key="3">
    <source>
        <dbReference type="ARBA" id="ARBA00022989"/>
    </source>
</evidence>
<comment type="subcellular location">
    <subcellularLocation>
        <location evidence="1">Membrane</location>
        <topology evidence="1">Multi-pass membrane protein</topology>
    </subcellularLocation>
</comment>
<dbReference type="GO" id="GO:0016020">
    <property type="term" value="C:membrane"/>
    <property type="evidence" value="ECO:0007669"/>
    <property type="project" value="UniProtKB-SubCell"/>
</dbReference>
<dbReference type="Gene3D" id="1.10.3720.10">
    <property type="entry name" value="MetI-like"/>
    <property type="match status" value="1"/>
</dbReference>
<keyword evidence="4 5" id="KW-0472">Membrane</keyword>